<proteinExistence type="predicted"/>
<dbReference type="Pfam" id="PF13489">
    <property type="entry name" value="Methyltransf_23"/>
    <property type="match status" value="1"/>
</dbReference>
<sequence length="220" mass="24283">MSDHVEGAESAHEHDVIRRQVTSYYSSKLAACGPTSRGVDWNGMASHELRHRQFLRLLDGDREASVLDLGCGYGDFCRFLRAEGYHGAFTGYDVVPGMIAEALRLHGDQGCRWRVGGEPSEPADFAIASGIFNVRGSVAVAAWTQYVHQTIDILAASSNRGFAFNILSLSSDPERRATHLYYADAAEMLSHCLKRFGRSVALLQDYGLFEFTVIVRHPVG</sequence>
<keyword evidence="2" id="KW-1185">Reference proteome</keyword>
<accession>A0A4Q1UNN4</accession>
<dbReference type="OrthoDB" id="9800454at2"/>
<dbReference type="Gene3D" id="3.40.50.150">
    <property type="entry name" value="Vaccinia Virus protein VP39"/>
    <property type="match status" value="1"/>
</dbReference>
<dbReference type="Proteomes" id="UP000290819">
    <property type="component" value="Unassembled WGS sequence"/>
</dbReference>
<evidence type="ECO:0008006" key="3">
    <source>
        <dbReference type="Google" id="ProtNLM"/>
    </source>
</evidence>
<gene>
    <name evidence="1" type="ORF">B5V03_34445</name>
</gene>
<dbReference type="RefSeq" id="WP_129274875.1">
    <property type="nucleotide sequence ID" value="NZ_MZXW01000050.1"/>
</dbReference>
<dbReference type="AlphaFoldDB" id="A0A4Q1UNN4"/>
<evidence type="ECO:0000313" key="2">
    <source>
        <dbReference type="Proteomes" id="UP000290819"/>
    </source>
</evidence>
<dbReference type="CDD" id="cd02440">
    <property type="entry name" value="AdoMet_MTases"/>
    <property type="match status" value="1"/>
</dbReference>
<reference evidence="1 2" key="1">
    <citation type="submission" date="2017-03" db="EMBL/GenBank/DDBJ databases">
        <authorList>
            <person name="Safronova V.I."/>
            <person name="Sazanova A.L."/>
            <person name="Chirak E.R."/>
        </authorList>
    </citation>
    <scope>NUCLEOTIDE SEQUENCE [LARGE SCALE GENOMIC DNA]</scope>
    <source>
        <strain evidence="1 2">Opo-243</strain>
    </source>
</reference>
<comment type="caution">
    <text evidence="1">The sequence shown here is derived from an EMBL/GenBank/DDBJ whole genome shotgun (WGS) entry which is preliminary data.</text>
</comment>
<evidence type="ECO:0000313" key="1">
    <source>
        <dbReference type="EMBL" id="RXT36733.1"/>
    </source>
</evidence>
<dbReference type="InterPro" id="IPR029063">
    <property type="entry name" value="SAM-dependent_MTases_sf"/>
</dbReference>
<dbReference type="SUPFAM" id="SSF53335">
    <property type="entry name" value="S-adenosyl-L-methionine-dependent methyltransferases"/>
    <property type="match status" value="1"/>
</dbReference>
<organism evidence="1 2">
    <name type="scientific">Bradyrhizobium betae</name>
    <dbReference type="NCBI Taxonomy" id="244734"/>
    <lineage>
        <taxon>Bacteria</taxon>
        <taxon>Pseudomonadati</taxon>
        <taxon>Pseudomonadota</taxon>
        <taxon>Alphaproteobacteria</taxon>
        <taxon>Hyphomicrobiales</taxon>
        <taxon>Nitrobacteraceae</taxon>
        <taxon>Bradyrhizobium</taxon>
    </lineage>
</organism>
<protein>
    <recommendedName>
        <fullName evidence="3">Class I SAM-dependent methyltransferase</fullName>
    </recommendedName>
</protein>
<dbReference type="EMBL" id="MZXW01000050">
    <property type="protein sequence ID" value="RXT36733.1"/>
    <property type="molecule type" value="Genomic_DNA"/>
</dbReference>
<name>A0A4Q1UNN4_9BRAD</name>